<evidence type="ECO:0000256" key="5">
    <source>
        <dbReference type="ARBA" id="ARBA00023136"/>
    </source>
</evidence>
<feature type="domain" description="Type II secretion system protein GspF" evidence="7">
    <location>
        <begin position="127"/>
        <end position="253"/>
    </location>
</feature>
<evidence type="ECO:0000256" key="4">
    <source>
        <dbReference type="ARBA" id="ARBA00022989"/>
    </source>
</evidence>
<evidence type="ECO:0000256" key="1">
    <source>
        <dbReference type="ARBA" id="ARBA00004651"/>
    </source>
</evidence>
<name>A0A365H1J9_9ACTN</name>
<organism evidence="8 9">
    <name type="scientific">Actinomadura craniellae</name>
    <dbReference type="NCBI Taxonomy" id="2231787"/>
    <lineage>
        <taxon>Bacteria</taxon>
        <taxon>Bacillati</taxon>
        <taxon>Actinomycetota</taxon>
        <taxon>Actinomycetes</taxon>
        <taxon>Streptosporangiales</taxon>
        <taxon>Thermomonosporaceae</taxon>
        <taxon>Actinomadura</taxon>
    </lineage>
</organism>
<dbReference type="InterPro" id="IPR018076">
    <property type="entry name" value="T2SS_GspF_dom"/>
</dbReference>
<dbReference type="PROSITE" id="PS51257">
    <property type="entry name" value="PROKAR_LIPOPROTEIN"/>
    <property type="match status" value="1"/>
</dbReference>
<accession>A0A365H1J9</accession>
<dbReference type="PANTHER" id="PTHR35007:SF3">
    <property type="entry name" value="POSSIBLE CONSERVED ALANINE RICH MEMBRANE PROTEIN"/>
    <property type="match status" value="1"/>
</dbReference>
<proteinExistence type="predicted"/>
<evidence type="ECO:0000256" key="2">
    <source>
        <dbReference type="ARBA" id="ARBA00022475"/>
    </source>
</evidence>
<keyword evidence="5 6" id="KW-0472">Membrane</keyword>
<dbReference type="Pfam" id="PF00482">
    <property type="entry name" value="T2SSF"/>
    <property type="match status" value="1"/>
</dbReference>
<feature type="transmembrane region" description="Helical" evidence="6">
    <location>
        <begin position="267"/>
        <end position="286"/>
    </location>
</feature>
<evidence type="ECO:0000259" key="7">
    <source>
        <dbReference type="Pfam" id="PF00482"/>
    </source>
</evidence>
<dbReference type="EMBL" id="QLYX01000011">
    <property type="protein sequence ID" value="RAY12961.1"/>
    <property type="molecule type" value="Genomic_DNA"/>
</dbReference>
<protein>
    <recommendedName>
        <fullName evidence="7">Type II secretion system protein GspF domain-containing protein</fullName>
    </recommendedName>
</protein>
<dbReference type="PANTHER" id="PTHR35007">
    <property type="entry name" value="INTEGRAL MEMBRANE PROTEIN-RELATED"/>
    <property type="match status" value="1"/>
</dbReference>
<sequence>MRVRSGAAGARGRFRWGVAVMVLLAACAGGCAAAAVLAVWAGLAGVAPRAREGRPPSRLRVLARTAVSSGRRNRLLGALGAGLAVLLVLRWPVAALAVGAAVYVLPPMLSGRAPQRRIAKLEALAQWARRLAEVMGASRGLEQALADSARVAPEAIRAPVGVLADRLNNRANTEQALRAFADDLDDPIGDLIGCALILAAKRRGPGTREALGLLAHAVEQEVIVRRDVEAERASLRTTLLVIVLSVVALSALFISSQTLADPYGTPLGQAVLAVVAAIYAVGLWWMKRLAVLSTGSRFLHTGRTRPADQGVTS</sequence>
<gene>
    <name evidence="8" type="ORF">DPM19_23445</name>
</gene>
<evidence type="ECO:0000256" key="3">
    <source>
        <dbReference type="ARBA" id="ARBA00022692"/>
    </source>
</evidence>
<comment type="subcellular location">
    <subcellularLocation>
        <location evidence="1">Cell membrane</location>
        <topology evidence="1">Multi-pass membrane protein</topology>
    </subcellularLocation>
</comment>
<keyword evidence="3 6" id="KW-0812">Transmembrane</keyword>
<feature type="transmembrane region" description="Helical" evidence="6">
    <location>
        <begin position="235"/>
        <end position="255"/>
    </location>
</feature>
<evidence type="ECO:0000313" key="9">
    <source>
        <dbReference type="Proteomes" id="UP000251891"/>
    </source>
</evidence>
<dbReference type="Proteomes" id="UP000251891">
    <property type="component" value="Unassembled WGS sequence"/>
</dbReference>
<feature type="transmembrane region" description="Helical" evidence="6">
    <location>
        <begin position="20"/>
        <end position="43"/>
    </location>
</feature>
<keyword evidence="2" id="KW-1003">Cell membrane</keyword>
<reference evidence="8 9" key="1">
    <citation type="submission" date="2018-06" db="EMBL/GenBank/DDBJ databases">
        <title>Actinomadura craniellae sp. nov. isolated from marine sponge Craniella sp.</title>
        <authorList>
            <person name="Li L."/>
            <person name="Xu Q.H."/>
            <person name="Lin H.W."/>
            <person name="Lu Y.H."/>
        </authorList>
    </citation>
    <scope>NUCLEOTIDE SEQUENCE [LARGE SCALE GENOMIC DNA]</scope>
    <source>
        <strain evidence="8 9">LHW63021</strain>
    </source>
</reference>
<keyword evidence="4 6" id="KW-1133">Transmembrane helix</keyword>
<dbReference type="GO" id="GO:0005886">
    <property type="term" value="C:plasma membrane"/>
    <property type="evidence" value="ECO:0007669"/>
    <property type="project" value="UniProtKB-SubCell"/>
</dbReference>
<feature type="transmembrane region" description="Helical" evidence="6">
    <location>
        <begin position="78"/>
        <end position="105"/>
    </location>
</feature>
<evidence type="ECO:0000256" key="6">
    <source>
        <dbReference type="SAM" id="Phobius"/>
    </source>
</evidence>
<dbReference type="AlphaFoldDB" id="A0A365H1J9"/>
<evidence type="ECO:0000313" key="8">
    <source>
        <dbReference type="EMBL" id="RAY12961.1"/>
    </source>
</evidence>
<keyword evidence="9" id="KW-1185">Reference proteome</keyword>
<comment type="caution">
    <text evidence="8">The sequence shown here is derived from an EMBL/GenBank/DDBJ whole genome shotgun (WGS) entry which is preliminary data.</text>
</comment>